<dbReference type="InterPro" id="IPR000772">
    <property type="entry name" value="Ricin_B_lectin"/>
</dbReference>
<dbReference type="Pfam" id="PF00652">
    <property type="entry name" value="Ricin_B_lectin"/>
    <property type="match status" value="1"/>
</dbReference>
<keyword evidence="6 10" id="KW-1133">Transmembrane helix</keyword>
<evidence type="ECO:0000256" key="7">
    <source>
        <dbReference type="ARBA" id="ARBA00023034"/>
    </source>
</evidence>
<dbReference type="Proteomes" id="UP001652625">
    <property type="component" value="Chromosome 11"/>
</dbReference>
<dbReference type="InterPro" id="IPR001173">
    <property type="entry name" value="Glyco_trans_2-like"/>
</dbReference>
<organism evidence="12 13">
    <name type="scientific">Hydra vulgaris</name>
    <name type="common">Hydra</name>
    <name type="synonym">Hydra attenuata</name>
    <dbReference type="NCBI Taxonomy" id="6087"/>
    <lineage>
        <taxon>Eukaryota</taxon>
        <taxon>Metazoa</taxon>
        <taxon>Cnidaria</taxon>
        <taxon>Hydrozoa</taxon>
        <taxon>Hydroidolina</taxon>
        <taxon>Anthoathecata</taxon>
        <taxon>Aplanulata</taxon>
        <taxon>Hydridae</taxon>
        <taxon>Hydra</taxon>
    </lineage>
</organism>
<dbReference type="CDD" id="cd02510">
    <property type="entry name" value="pp-GalNAc-T"/>
    <property type="match status" value="1"/>
</dbReference>
<evidence type="ECO:0000256" key="8">
    <source>
        <dbReference type="ARBA" id="ARBA00023136"/>
    </source>
</evidence>
<comment type="pathway">
    <text evidence="10">Protein modification; protein glycosylation.</text>
</comment>
<keyword evidence="10" id="KW-0328">Glycosyltransferase</keyword>
<dbReference type="PANTHER" id="PTHR11675:SF101">
    <property type="entry name" value="POLYPEPTIDE N-ACETYLGALACTOSAMINYLTRANSFERASE 5"/>
    <property type="match status" value="1"/>
</dbReference>
<evidence type="ECO:0000256" key="10">
    <source>
        <dbReference type="RuleBase" id="RU361242"/>
    </source>
</evidence>
<protein>
    <recommendedName>
        <fullName evidence="10">Polypeptide N-acetylgalactosaminyltransferase</fullName>
        <ecNumber evidence="10">2.4.1.-</ecNumber>
    </recommendedName>
    <alternativeName>
        <fullName evidence="10">Protein-UDP acetylgalactosaminyltransferase</fullName>
    </alternativeName>
</protein>
<evidence type="ECO:0000256" key="4">
    <source>
        <dbReference type="ARBA" id="ARBA00022734"/>
    </source>
</evidence>
<keyword evidence="7 10" id="KW-0333">Golgi apparatus</keyword>
<dbReference type="SUPFAM" id="SSF50370">
    <property type="entry name" value="Ricin B-like lectins"/>
    <property type="match status" value="1"/>
</dbReference>
<keyword evidence="12" id="KW-1185">Reference proteome</keyword>
<keyword evidence="10" id="KW-0464">Manganese</keyword>
<keyword evidence="4 10" id="KW-0430">Lectin</keyword>
<keyword evidence="5" id="KW-0735">Signal-anchor</keyword>
<keyword evidence="9 10" id="KW-1015">Disulfide bond</keyword>
<evidence type="ECO:0000256" key="6">
    <source>
        <dbReference type="ARBA" id="ARBA00022989"/>
    </source>
</evidence>
<gene>
    <name evidence="13" type="primary">LOC100203971</name>
</gene>
<evidence type="ECO:0000313" key="13">
    <source>
        <dbReference type="RefSeq" id="XP_065665233.1"/>
    </source>
</evidence>
<evidence type="ECO:0000256" key="3">
    <source>
        <dbReference type="ARBA" id="ARBA00022692"/>
    </source>
</evidence>
<dbReference type="CDD" id="cd23462">
    <property type="entry name" value="beta-trefoil_Ricin_Pgant9-like"/>
    <property type="match status" value="1"/>
</dbReference>
<evidence type="ECO:0000256" key="2">
    <source>
        <dbReference type="ARBA" id="ARBA00005680"/>
    </source>
</evidence>
<dbReference type="SUPFAM" id="SSF53448">
    <property type="entry name" value="Nucleotide-diphospho-sugar transferases"/>
    <property type="match status" value="1"/>
</dbReference>
<proteinExistence type="inferred from homology"/>
<keyword evidence="3 10" id="KW-0812">Transmembrane</keyword>
<dbReference type="PANTHER" id="PTHR11675">
    <property type="entry name" value="N-ACETYLGALACTOSAMINYLTRANSFERASE"/>
    <property type="match status" value="1"/>
</dbReference>
<dbReference type="Pfam" id="PF00535">
    <property type="entry name" value="Glycos_transf_2"/>
    <property type="match status" value="1"/>
</dbReference>
<feature type="domain" description="Ricin B lectin" evidence="11">
    <location>
        <begin position="507"/>
        <end position="631"/>
    </location>
</feature>
<comment type="cofactor">
    <cofactor evidence="10">
        <name>Mn(2+)</name>
        <dbReference type="ChEBI" id="CHEBI:29035"/>
    </cofactor>
</comment>
<evidence type="ECO:0000259" key="11">
    <source>
        <dbReference type="SMART" id="SM00458"/>
    </source>
</evidence>
<comment type="subcellular location">
    <subcellularLocation>
        <location evidence="1 10">Golgi apparatus membrane</location>
        <topology evidence="1 10">Single-pass type II membrane protein</topology>
    </subcellularLocation>
</comment>
<dbReference type="EC" id="2.4.1.-" evidence="10"/>
<dbReference type="InterPro" id="IPR029044">
    <property type="entry name" value="Nucleotide-diphossugar_trans"/>
</dbReference>
<dbReference type="Gene3D" id="2.80.10.50">
    <property type="match status" value="1"/>
</dbReference>
<evidence type="ECO:0000313" key="12">
    <source>
        <dbReference type="Proteomes" id="UP001652625"/>
    </source>
</evidence>
<reference evidence="13" key="1">
    <citation type="submission" date="2025-08" db="UniProtKB">
        <authorList>
            <consortium name="RefSeq"/>
        </authorList>
    </citation>
    <scope>IDENTIFICATION</scope>
</reference>
<keyword evidence="8 10" id="KW-0472">Membrane</keyword>
<sequence>MKNEFKRFQRNWIRTPSNTAKPLIYILTQKKIFLALILTSVFWISLDFLFLLHKQAPIVDVDVFVINRQKKEKPYTFIPPQRPKDFPLTILKKIMINETEKEKEKIRKSRLGQLGIELYPELIDPLLGAGGYPAILPDHLQSQSKNLFKNHSFDSLLSDRISLNRRLGNVKGDLCSSKHYPVELPNTSVIICFHNEAISALLRTVHSVINETPPNILSNIVLVDDASVGAALKKPLRNYIYELNRKLGEEMVILYRNVKRQGLVRSRLKGAELASGTVLTFLDSHCEATEGWVEPLLFRIKEDKRNVVCPVIEVIDAVDLSYKKTELDRITQVGGFTWDLFFNWKEITEDEKRLRADGTQPLKSPTMAGGLFAIDKSYFYEIGSYDNQMEIWGGENLEMSFRIWMCGGKLEIIPCSRVGHIFRKENSPYSFPNGVSKTLAKNFNRLAEVWMDEYKDLYYRRKPPEDKLVKYGDISERVELRKKLGCKSFKWYIDNVIPDMIGADPNPPAHGEVRNAASNMCLDSMGNKGNRAQIKVFPCHRLGGNQFFVLSKRGEIIHNDESCLDYSLENEENKVDMWNCHGLGGNQEWIYTKDGRIQHVISSKCLAIHNDDNLTVQDCDNQNINQIWSFGSYGKMTW</sequence>
<dbReference type="RefSeq" id="XP_065665233.1">
    <property type="nucleotide sequence ID" value="XM_065809161.1"/>
</dbReference>
<dbReference type="InterPro" id="IPR035992">
    <property type="entry name" value="Ricin_B-like_lectins"/>
</dbReference>
<dbReference type="SMART" id="SM00458">
    <property type="entry name" value="RICIN"/>
    <property type="match status" value="1"/>
</dbReference>
<comment type="similarity">
    <text evidence="2 10">Belongs to the glycosyltransferase 2 family. GalNAc-T subfamily.</text>
</comment>
<dbReference type="GeneID" id="100203971"/>
<dbReference type="Gene3D" id="3.90.550.10">
    <property type="entry name" value="Spore Coat Polysaccharide Biosynthesis Protein SpsA, Chain A"/>
    <property type="match status" value="1"/>
</dbReference>
<evidence type="ECO:0000256" key="5">
    <source>
        <dbReference type="ARBA" id="ARBA00022968"/>
    </source>
</evidence>
<dbReference type="InterPro" id="IPR045885">
    <property type="entry name" value="GalNAc-T"/>
</dbReference>
<name>A0ABM4CTH9_HYDVU</name>
<keyword evidence="10" id="KW-0808">Transferase</keyword>
<evidence type="ECO:0000256" key="9">
    <source>
        <dbReference type="ARBA" id="ARBA00023157"/>
    </source>
</evidence>
<evidence type="ECO:0000256" key="1">
    <source>
        <dbReference type="ARBA" id="ARBA00004323"/>
    </source>
</evidence>
<feature type="transmembrane region" description="Helical" evidence="10">
    <location>
        <begin position="32"/>
        <end position="52"/>
    </location>
</feature>
<accession>A0ABM4CTH9</accession>